<dbReference type="EMBL" id="JACNIG010000213">
    <property type="protein sequence ID" value="MBC8432258.1"/>
    <property type="molecule type" value="Genomic_DNA"/>
</dbReference>
<evidence type="ECO:0000313" key="3">
    <source>
        <dbReference type="Proteomes" id="UP000605201"/>
    </source>
</evidence>
<dbReference type="Gene3D" id="1.20.1260.10">
    <property type="match status" value="1"/>
</dbReference>
<dbReference type="PANTHER" id="PTHR33531">
    <property type="entry name" value="RUBRERYTHRIN SUBFAMILY"/>
    <property type="match status" value="1"/>
</dbReference>
<dbReference type="CDD" id="cd01045">
    <property type="entry name" value="Ferritin_like_AB"/>
    <property type="match status" value="1"/>
</dbReference>
<reference evidence="2 3" key="1">
    <citation type="submission" date="2020-08" db="EMBL/GenBank/DDBJ databases">
        <title>Bridging the membrane lipid divide: bacteria of the FCB group superphylum have the potential to synthesize archaeal ether lipids.</title>
        <authorList>
            <person name="Villanueva L."/>
            <person name="Von Meijenfeldt F.A.B."/>
            <person name="Westbye A.B."/>
            <person name="Yadav S."/>
            <person name="Hopmans E.C."/>
            <person name="Dutilh B.E."/>
            <person name="Sinninghe Damste J.S."/>
        </authorList>
    </citation>
    <scope>NUCLEOTIDE SEQUENCE [LARGE SCALE GENOMIC DNA]</scope>
    <source>
        <strain evidence="2">NIOZ-UU17</strain>
    </source>
</reference>
<protein>
    <submittedName>
        <fullName evidence="2">Ferritin family protein</fullName>
    </submittedName>
</protein>
<accession>A0A8J6P0X9</accession>
<dbReference type="InterPro" id="IPR009078">
    <property type="entry name" value="Ferritin-like_SF"/>
</dbReference>
<name>A0A8J6P0X9_9BACT</name>
<comment type="caution">
    <text evidence="2">The sequence shown here is derived from an EMBL/GenBank/DDBJ whole genome shotgun (WGS) entry which is preliminary data.</text>
</comment>
<dbReference type="InterPro" id="IPR012347">
    <property type="entry name" value="Ferritin-like"/>
</dbReference>
<dbReference type="Proteomes" id="UP000605201">
    <property type="component" value="Unassembled WGS sequence"/>
</dbReference>
<evidence type="ECO:0000313" key="2">
    <source>
        <dbReference type="EMBL" id="MBC8432258.1"/>
    </source>
</evidence>
<dbReference type="GO" id="GO:0016491">
    <property type="term" value="F:oxidoreductase activity"/>
    <property type="evidence" value="ECO:0007669"/>
    <property type="project" value="InterPro"/>
</dbReference>
<sequence>MEENNVLDILKQAILLERRGKAFYKKFAEQAENSAVRDVFQIMADEEQKHIKTLAEQFKAYNRDKKFIRGSFDDTGTSQVASKVLTQEIKEKISAAGFEAAAISAAIAMEERAVKLYAENAETAADPEAKNLYAWLTRWEREHLNFLLDIDKALREKIWFDNKFWRF</sequence>
<dbReference type="SUPFAM" id="SSF47240">
    <property type="entry name" value="Ferritin-like"/>
    <property type="match status" value="1"/>
</dbReference>
<feature type="domain" description="Rubrerythrin diiron-binding" evidence="1">
    <location>
        <begin position="8"/>
        <end position="148"/>
    </location>
</feature>
<dbReference type="AlphaFoldDB" id="A0A8J6P0X9"/>
<proteinExistence type="predicted"/>
<dbReference type="GO" id="GO:0046872">
    <property type="term" value="F:metal ion binding"/>
    <property type="evidence" value="ECO:0007669"/>
    <property type="project" value="InterPro"/>
</dbReference>
<gene>
    <name evidence="2" type="ORF">H8D96_10085</name>
</gene>
<evidence type="ECO:0000259" key="1">
    <source>
        <dbReference type="Pfam" id="PF02915"/>
    </source>
</evidence>
<dbReference type="Pfam" id="PF02915">
    <property type="entry name" value="Rubrerythrin"/>
    <property type="match status" value="1"/>
</dbReference>
<dbReference type="PANTHER" id="PTHR33531:SF7">
    <property type="entry name" value="HYPOTHETICAL MEMBRANE PROTEIN, CONSERVED"/>
    <property type="match status" value="1"/>
</dbReference>
<dbReference type="InterPro" id="IPR003251">
    <property type="entry name" value="Rr_diiron-bd_dom"/>
</dbReference>
<organism evidence="2 3">
    <name type="scientific">Candidatus Desulfatibia vada</name>
    <dbReference type="NCBI Taxonomy" id="2841696"/>
    <lineage>
        <taxon>Bacteria</taxon>
        <taxon>Pseudomonadati</taxon>
        <taxon>Thermodesulfobacteriota</taxon>
        <taxon>Desulfobacteria</taxon>
        <taxon>Desulfobacterales</taxon>
        <taxon>Desulfobacterales incertae sedis</taxon>
        <taxon>Candidatus Desulfatibia</taxon>
    </lineage>
</organism>